<organism evidence="4 5">
    <name type="scientific">Geodermatophilus ruber</name>
    <dbReference type="NCBI Taxonomy" id="504800"/>
    <lineage>
        <taxon>Bacteria</taxon>
        <taxon>Bacillati</taxon>
        <taxon>Actinomycetota</taxon>
        <taxon>Actinomycetes</taxon>
        <taxon>Geodermatophilales</taxon>
        <taxon>Geodermatophilaceae</taxon>
        <taxon>Geodermatophilus</taxon>
    </lineage>
</organism>
<accession>A0A1I4GHK4</accession>
<dbReference type="RefSeq" id="WP_091325987.1">
    <property type="nucleotide sequence ID" value="NZ_FOSW01000009.1"/>
</dbReference>
<dbReference type="EMBL" id="FOSW01000009">
    <property type="protein sequence ID" value="SFL29542.1"/>
    <property type="molecule type" value="Genomic_DNA"/>
</dbReference>
<dbReference type="SUPFAM" id="SSF49785">
    <property type="entry name" value="Galactose-binding domain-like"/>
    <property type="match status" value="1"/>
</dbReference>
<evidence type="ECO:0000259" key="3">
    <source>
        <dbReference type="SMART" id="SM00939"/>
    </source>
</evidence>
<dbReference type="Pfam" id="PF02129">
    <property type="entry name" value="Peptidase_S15"/>
    <property type="match status" value="1"/>
</dbReference>
<dbReference type="InParanoid" id="A0A1I4GHK4"/>
<dbReference type="NCBIfam" id="TIGR00976">
    <property type="entry name" value="CocE_NonD"/>
    <property type="match status" value="1"/>
</dbReference>
<feature type="domain" description="Xaa-Pro dipeptidyl-peptidase C-terminal" evidence="3">
    <location>
        <begin position="318"/>
        <end position="573"/>
    </location>
</feature>
<dbReference type="InterPro" id="IPR029058">
    <property type="entry name" value="AB_hydrolase_fold"/>
</dbReference>
<dbReference type="Gene3D" id="3.40.50.1820">
    <property type="entry name" value="alpha/beta hydrolase"/>
    <property type="match status" value="1"/>
</dbReference>
<dbReference type="Gene3D" id="1.10.3020.10">
    <property type="entry name" value="alpha-amino acid ester hydrolase ( Helical cap domain)"/>
    <property type="match status" value="1"/>
</dbReference>
<feature type="region of interest" description="Disordered" evidence="2">
    <location>
        <begin position="365"/>
        <end position="389"/>
    </location>
</feature>
<dbReference type="Gene3D" id="2.60.120.260">
    <property type="entry name" value="Galactose-binding domain-like"/>
    <property type="match status" value="1"/>
</dbReference>
<dbReference type="Pfam" id="PF08530">
    <property type="entry name" value="PepX_C"/>
    <property type="match status" value="1"/>
</dbReference>
<dbReference type="InterPro" id="IPR050585">
    <property type="entry name" value="Xaa-Pro_dipeptidyl-ppase/CocE"/>
</dbReference>
<dbReference type="AlphaFoldDB" id="A0A1I4GHK4"/>
<dbReference type="OrthoDB" id="5240615at2"/>
<evidence type="ECO:0000313" key="5">
    <source>
        <dbReference type="Proteomes" id="UP000199152"/>
    </source>
</evidence>
<evidence type="ECO:0000256" key="1">
    <source>
        <dbReference type="ARBA" id="ARBA00022801"/>
    </source>
</evidence>
<dbReference type="SMART" id="SM00939">
    <property type="entry name" value="PepX_C"/>
    <property type="match status" value="1"/>
</dbReference>
<keyword evidence="5" id="KW-1185">Reference proteome</keyword>
<dbReference type="SUPFAM" id="SSF53474">
    <property type="entry name" value="alpha/beta-Hydrolases"/>
    <property type="match status" value="1"/>
</dbReference>
<dbReference type="PANTHER" id="PTHR43056">
    <property type="entry name" value="PEPTIDASE S9 PROLYL OLIGOPEPTIDASE"/>
    <property type="match status" value="1"/>
</dbReference>
<dbReference type="InterPro" id="IPR008979">
    <property type="entry name" value="Galactose-bd-like_sf"/>
</dbReference>
<dbReference type="PANTHER" id="PTHR43056:SF10">
    <property type="entry name" value="COCE_NOND FAMILY, PUTATIVE (AFU_ORTHOLOGUE AFUA_7G00600)-RELATED"/>
    <property type="match status" value="1"/>
</dbReference>
<dbReference type="InterPro" id="IPR013736">
    <property type="entry name" value="Xaa-Pro_dipept_C"/>
</dbReference>
<reference evidence="4 5" key="1">
    <citation type="submission" date="2016-10" db="EMBL/GenBank/DDBJ databases">
        <authorList>
            <person name="de Groot N.N."/>
        </authorList>
    </citation>
    <scope>NUCLEOTIDE SEQUENCE [LARGE SCALE GENOMIC DNA]</scope>
    <source>
        <strain evidence="4 5">DSM 45317</strain>
    </source>
</reference>
<sequence>MARIRLDKDVEIPMRDGTVTRANVYRPDGDQPVPAILVRTPYSKDLFLAQVMSLDPIRAVESGMAVVFQDLRGRYASDGDLVMFQESEDGYDSVEWLAGQSWCDGNVGMSGLSYLGLVQWAAAAQRPPGLRTIIPINIGTSNAFEQVCFTGGAFNLGYVLWLISQFFGPETARRRALAGETDAAEMLRVLKAGDDVASLASYRPLSKIPLLQENPVADWYHDVVRDEALHDPDPEALRAHYAAVEIPALNVSGWYDYFLSGTLHNYAQMRAHGGSESARHAQRLLIGPWDHLLNSTSAEYDFGFAASTLASDFTGYQLQHFARYLQGDEQALDEAPSVRIFVMGENVWRDEETWPLERSRPQPWYLRAGDPGAGGGLLSPEKPDATERPDHYLYDPADPAPTLGGPVGLPGLAQGINVGPYDQRPNEARPDVLVYTSEVLDEPLEVTGPLTAVLHAATSAPDTDWIVRLCDVHPDGASRILAEGVVRARNRNGFGNTSPVERGAVERYDIDLVATSNVFLEGHRIRVDITSSSFPYIEPNPNTGHPLGQDGPEDLQPALQSVFHDGDRLSHVVLPVVPR</sequence>
<protein>
    <recommendedName>
        <fullName evidence="3">Xaa-Pro dipeptidyl-peptidase C-terminal domain-containing protein</fullName>
    </recommendedName>
</protein>
<name>A0A1I4GHK4_9ACTN</name>
<dbReference type="InterPro" id="IPR000383">
    <property type="entry name" value="Xaa-Pro-like_dom"/>
</dbReference>
<evidence type="ECO:0000313" key="4">
    <source>
        <dbReference type="EMBL" id="SFL29542.1"/>
    </source>
</evidence>
<dbReference type="InterPro" id="IPR005674">
    <property type="entry name" value="CocE/Ser_esterase"/>
</dbReference>
<proteinExistence type="predicted"/>
<dbReference type="STRING" id="504800.SAMN04488085_10915"/>
<dbReference type="GO" id="GO:0008239">
    <property type="term" value="F:dipeptidyl-peptidase activity"/>
    <property type="evidence" value="ECO:0007669"/>
    <property type="project" value="InterPro"/>
</dbReference>
<gene>
    <name evidence="4" type="ORF">SAMN04488085_10915</name>
</gene>
<dbReference type="Proteomes" id="UP000199152">
    <property type="component" value="Unassembled WGS sequence"/>
</dbReference>
<evidence type="ECO:0000256" key="2">
    <source>
        <dbReference type="SAM" id="MobiDB-lite"/>
    </source>
</evidence>
<keyword evidence="1" id="KW-0378">Hydrolase</keyword>